<keyword evidence="9 16" id="KW-1133">Transmembrane helix</keyword>
<keyword evidence="6" id="KW-0444">Lipid biosynthesis</keyword>
<keyword evidence="18" id="KW-1185">Reference proteome</keyword>
<feature type="transmembrane region" description="Helical" evidence="16">
    <location>
        <begin position="100"/>
        <end position="117"/>
    </location>
</feature>
<dbReference type="InterPro" id="IPR004533">
    <property type="entry name" value="CDP-diaglyc--ser_O-PTrfase"/>
</dbReference>
<evidence type="ECO:0000256" key="1">
    <source>
        <dbReference type="ARBA" id="ARBA00000287"/>
    </source>
</evidence>
<proteinExistence type="inferred from homology"/>
<sequence>MLLQVLDSTLRKLKAQTANICTMVNLSLGCAALLFTLQDEFKLALIFIFLAALSDRFDGMLARKLGIESELGRQLDSLCDLVSFGVAPALLIYQTVLYDYSVPGAFFTILYIACGAFRLARFNVTESNGYFQGVPITVAGCLLTLSYFLAGTVSTNVFLVLLIALSFLMVSSVKLKKM</sequence>
<dbReference type="GO" id="GO:0008654">
    <property type="term" value="P:phospholipid biosynthetic process"/>
    <property type="evidence" value="ECO:0007669"/>
    <property type="project" value="UniProtKB-KW"/>
</dbReference>
<evidence type="ECO:0000256" key="11">
    <source>
        <dbReference type="ARBA" id="ARBA00023136"/>
    </source>
</evidence>
<keyword evidence="12" id="KW-0594">Phospholipid biosynthesis</keyword>
<comment type="similarity">
    <text evidence="3 15">Belongs to the CDP-alcohol phosphatidyltransferase class-I family.</text>
</comment>
<evidence type="ECO:0000256" key="12">
    <source>
        <dbReference type="ARBA" id="ARBA00023209"/>
    </source>
</evidence>
<dbReference type="PROSITE" id="PS00379">
    <property type="entry name" value="CDP_ALCOHOL_P_TRANSF"/>
    <property type="match status" value="1"/>
</dbReference>
<evidence type="ECO:0000256" key="6">
    <source>
        <dbReference type="ARBA" id="ARBA00022516"/>
    </source>
</evidence>
<gene>
    <name evidence="17" type="primary">pssA</name>
    <name evidence="17" type="ORF">NK662_01445</name>
</gene>
<evidence type="ECO:0000256" key="5">
    <source>
        <dbReference type="ARBA" id="ARBA00017171"/>
    </source>
</evidence>
<dbReference type="Proteomes" id="UP001156102">
    <property type="component" value="Unassembled WGS sequence"/>
</dbReference>
<comment type="caution">
    <text evidence="17">The sequence shown here is derived from an EMBL/GenBank/DDBJ whole genome shotgun (WGS) entry which is preliminary data.</text>
</comment>
<dbReference type="InterPro" id="IPR043130">
    <property type="entry name" value="CDP-OH_PTrfase_TM_dom"/>
</dbReference>
<evidence type="ECO:0000313" key="18">
    <source>
        <dbReference type="Proteomes" id="UP001156102"/>
    </source>
</evidence>
<evidence type="ECO:0000256" key="3">
    <source>
        <dbReference type="ARBA" id="ARBA00010441"/>
    </source>
</evidence>
<evidence type="ECO:0000256" key="13">
    <source>
        <dbReference type="ARBA" id="ARBA00023264"/>
    </source>
</evidence>
<evidence type="ECO:0000256" key="15">
    <source>
        <dbReference type="RuleBase" id="RU003750"/>
    </source>
</evidence>
<dbReference type="NCBIfam" id="TIGR00473">
    <property type="entry name" value="pssA"/>
    <property type="match status" value="1"/>
</dbReference>
<dbReference type="Gene3D" id="1.20.120.1760">
    <property type="match status" value="1"/>
</dbReference>
<protein>
    <recommendedName>
        <fullName evidence="5">CDP-diacylglycerol--serine O-phosphatidyltransferase</fullName>
        <ecNumber evidence="4">2.7.8.8</ecNumber>
    </recommendedName>
    <alternativeName>
        <fullName evidence="14">Phosphatidylserine synthase</fullName>
    </alternativeName>
</protein>
<organism evidence="17 18">
    <name type="scientific">Ectobacillus ponti</name>
    <dbReference type="NCBI Taxonomy" id="2961894"/>
    <lineage>
        <taxon>Bacteria</taxon>
        <taxon>Bacillati</taxon>
        <taxon>Bacillota</taxon>
        <taxon>Bacilli</taxon>
        <taxon>Bacillales</taxon>
        <taxon>Bacillaceae</taxon>
        <taxon>Ectobacillus</taxon>
    </lineage>
</organism>
<dbReference type="AlphaFoldDB" id="A0AA41X242"/>
<accession>A0AA41X242</accession>
<dbReference type="Pfam" id="PF01066">
    <property type="entry name" value="CDP-OH_P_transf"/>
    <property type="match status" value="1"/>
</dbReference>
<evidence type="ECO:0000256" key="14">
    <source>
        <dbReference type="ARBA" id="ARBA00032361"/>
    </source>
</evidence>
<dbReference type="InterPro" id="IPR000462">
    <property type="entry name" value="CDP-OH_P_trans"/>
</dbReference>
<dbReference type="EC" id="2.7.8.8" evidence="4"/>
<evidence type="ECO:0000256" key="9">
    <source>
        <dbReference type="ARBA" id="ARBA00022989"/>
    </source>
</evidence>
<name>A0AA41X242_9BACI</name>
<dbReference type="PANTHER" id="PTHR14269:SF61">
    <property type="entry name" value="CDP-DIACYLGLYCEROL--SERINE O-PHOSPHATIDYLTRANSFERASE"/>
    <property type="match status" value="1"/>
</dbReference>
<keyword evidence="11 16" id="KW-0472">Membrane</keyword>
<dbReference type="GO" id="GO:0003882">
    <property type="term" value="F:CDP-diacylglycerol-serine O-phosphatidyltransferase activity"/>
    <property type="evidence" value="ECO:0007669"/>
    <property type="project" value="UniProtKB-EC"/>
</dbReference>
<dbReference type="EMBL" id="JANCLT010000001">
    <property type="protein sequence ID" value="MCP8967202.1"/>
    <property type="molecule type" value="Genomic_DNA"/>
</dbReference>
<evidence type="ECO:0000256" key="2">
    <source>
        <dbReference type="ARBA" id="ARBA00004127"/>
    </source>
</evidence>
<dbReference type="GO" id="GO:0016020">
    <property type="term" value="C:membrane"/>
    <property type="evidence" value="ECO:0007669"/>
    <property type="project" value="InterPro"/>
</dbReference>
<evidence type="ECO:0000256" key="8">
    <source>
        <dbReference type="ARBA" id="ARBA00022692"/>
    </source>
</evidence>
<dbReference type="InterPro" id="IPR050324">
    <property type="entry name" value="CDP-alcohol_PTase-I"/>
</dbReference>
<evidence type="ECO:0000256" key="7">
    <source>
        <dbReference type="ARBA" id="ARBA00022679"/>
    </source>
</evidence>
<keyword evidence="7 15" id="KW-0808">Transferase</keyword>
<evidence type="ECO:0000313" key="17">
    <source>
        <dbReference type="EMBL" id="MCP8967202.1"/>
    </source>
</evidence>
<keyword evidence="13" id="KW-1208">Phospholipid metabolism</keyword>
<keyword evidence="10" id="KW-0443">Lipid metabolism</keyword>
<comment type="subcellular location">
    <subcellularLocation>
        <location evidence="2">Endomembrane system</location>
        <topology evidence="2">Multi-pass membrane protein</topology>
    </subcellularLocation>
</comment>
<dbReference type="PANTHER" id="PTHR14269">
    <property type="entry name" value="CDP-DIACYLGLYCEROL--GLYCEROL-3-PHOSPHATE 3-PHOSPHATIDYLTRANSFERASE-RELATED"/>
    <property type="match status" value="1"/>
</dbReference>
<evidence type="ECO:0000256" key="10">
    <source>
        <dbReference type="ARBA" id="ARBA00023098"/>
    </source>
</evidence>
<evidence type="ECO:0000256" key="4">
    <source>
        <dbReference type="ARBA" id="ARBA00013174"/>
    </source>
</evidence>
<feature type="transmembrane region" description="Helical" evidence="16">
    <location>
        <begin position="20"/>
        <end position="37"/>
    </location>
</feature>
<dbReference type="InterPro" id="IPR048254">
    <property type="entry name" value="CDP_ALCOHOL_P_TRANSF_CS"/>
</dbReference>
<feature type="transmembrane region" description="Helical" evidence="16">
    <location>
        <begin position="156"/>
        <end position="175"/>
    </location>
</feature>
<keyword evidence="8 16" id="KW-0812">Transmembrane</keyword>
<dbReference type="RefSeq" id="WP_254756617.1">
    <property type="nucleotide sequence ID" value="NZ_JANCLT010000001.1"/>
</dbReference>
<reference evidence="17" key="1">
    <citation type="submission" date="2022-07" db="EMBL/GenBank/DDBJ databases">
        <authorList>
            <person name="Li W.-J."/>
            <person name="Deng Q.-Q."/>
        </authorList>
    </citation>
    <scope>NUCLEOTIDE SEQUENCE</scope>
    <source>
        <strain evidence="17">SYSU M60031</strain>
    </source>
</reference>
<comment type="catalytic activity">
    <reaction evidence="1">
        <text>a CDP-1,2-diacyl-sn-glycerol + L-serine = a 1,2-diacyl-sn-glycero-3-phospho-L-serine + CMP + H(+)</text>
        <dbReference type="Rhea" id="RHEA:16913"/>
        <dbReference type="ChEBI" id="CHEBI:15378"/>
        <dbReference type="ChEBI" id="CHEBI:33384"/>
        <dbReference type="ChEBI" id="CHEBI:57262"/>
        <dbReference type="ChEBI" id="CHEBI:58332"/>
        <dbReference type="ChEBI" id="CHEBI:60377"/>
        <dbReference type="EC" id="2.7.8.8"/>
    </reaction>
</comment>
<dbReference type="GO" id="GO:0012505">
    <property type="term" value="C:endomembrane system"/>
    <property type="evidence" value="ECO:0007669"/>
    <property type="project" value="UniProtKB-SubCell"/>
</dbReference>
<evidence type="ECO:0000256" key="16">
    <source>
        <dbReference type="SAM" id="Phobius"/>
    </source>
</evidence>